<evidence type="ECO:0008006" key="7">
    <source>
        <dbReference type="Google" id="ProtNLM"/>
    </source>
</evidence>
<feature type="region of interest" description="Disordered" evidence="4">
    <location>
        <begin position="137"/>
        <end position="179"/>
    </location>
</feature>
<evidence type="ECO:0000313" key="6">
    <source>
        <dbReference type="Proteomes" id="UP000036947"/>
    </source>
</evidence>
<comment type="caution">
    <text evidence="5">The sequence shown here is derived from an EMBL/GenBank/DDBJ whole genome shotgun (WGS) entry which is preliminary data.</text>
</comment>
<reference evidence="5 6" key="1">
    <citation type="journal article" date="2015" name="BMC Genomics">
        <title>The genome of the truffle-parasite Tolypocladium ophioglossoides and the evolution of antifungal peptaibiotics.</title>
        <authorList>
            <person name="Quandt C.A."/>
            <person name="Bushley K.E."/>
            <person name="Spatafora J.W."/>
        </authorList>
    </citation>
    <scope>NUCLEOTIDE SEQUENCE [LARGE SCALE GENOMIC DNA]</scope>
    <source>
        <strain evidence="5 6">CBS 100239</strain>
    </source>
</reference>
<accession>A0A0L0N3S6</accession>
<feature type="coiled-coil region" evidence="3">
    <location>
        <begin position="240"/>
        <end position="274"/>
    </location>
</feature>
<dbReference type="OrthoDB" id="2129069at2759"/>
<proteinExistence type="inferred from homology"/>
<name>A0A0L0N3S6_TOLOC</name>
<keyword evidence="2 3" id="KW-0175">Coiled coil</keyword>
<evidence type="ECO:0000256" key="1">
    <source>
        <dbReference type="ARBA" id="ARBA00007584"/>
    </source>
</evidence>
<dbReference type="InterPro" id="IPR010754">
    <property type="entry name" value="OPA3-like"/>
</dbReference>
<dbReference type="PANTHER" id="PTHR12499:SF0">
    <property type="entry name" value="OPTIC ATROPHY 3 PROTEIN"/>
    <property type="match status" value="1"/>
</dbReference>
<sequence>MLPLEDLASGGFSNPELSSNACFRVAKPRLVSPCPRLEYLRLNGDCSRTTTSGATYRHPADEAAPSQWFHFLSSSSRRCLCGTSPNMAHLLTPRKNRIKAQAHDHPRFRAFAAKYGQSIHQLNMKLSVALLRDPDAERRAKERAEAPTVKTEEQHKREEASKDKVKPDRSSSSSSSSSTRNKFAFQNVWRRKFRPLPEAKAVDLFADVIGDGFILGVAGGLIIYEYWKASQKPDINKERIDDLDRRFDELKHREDELANAEEKQRQRFDSLEEALRALQDPKTKQPLLPTLQARLAIKRIARAAHWLQEMDIEEKEPANGKPRRISNAPLETHDVAFPVPSHRGRGQLCRVVLLSASQVGTPEARDRIDRLSLLDGGGKVAVILLLADRDGMAAFMTLQVEVFANDGIPIVPISSAVELPSCLDSLRRQCTGDGPKNKQAEETSTRRDLASYCVKGQPLSESQTNVLSDICGGFGDLAQHAFNPEGQRKICDFLGDEDGHRVISFFMLITRSRVEETVFSPLHNSVAAASLTRRWSIALAAPTDFDNLHQRRTPTAMPSQSSDKRRRSRTSPRIVQRQQEFQELCHIFYSIEAMKKMPTIPDSQLEDFRVIRGAPFDIDSDDPIDFDPRFFLPGSADKMEEGFRREPRYWRIFPPLDYKKLRSSEWRDHMGFSDDCSRDARCRHLFFENATRDTTDWAWH</sequence>
<evidence type="ECO:0000256" key="3">
    <source>
        <dbReference type="SAM" id="Coils"/>
    </source>
</evidence>
<organism evidence="5 6">
    <name type="scientific">Tolypocladium ophioglossoides (strain CBS 100239)</name>
    <name type="common">Snaketongue truffleclub</name>
    <name type="synonym">Elaphocordyceps ophioglossoides</name>
    <dbReference type="NCBI Taxonomy" id="1163406"/>
    <lineage>
        <taxon>Eukaryota</taxon>
        <taxon>Fungi</taxon>
        <taxon>Dikarya</taxon>
        <taxon>Ascomycota</taxon>
        <taxon>Pezizomycotina</taxon>
        <taxon>Sordariomycetes</taxon>
        <taxon>Hypocreomycetidae</taxon>
        <taxon>Hypocreales</taxon>
        <taxon>Ophiocordycipitaceae</taxon>
        <taxon>Tolypocladium</taxon>
    </lineage>
</organism>
<gene>
    <name evidence="5" type="ORF">TOPH_06654</name>
</gene>
<dbReference type="GO" id="GO:0005739">
    <property type="term" value="C:mitochondrion"/>
    <property type="evidence" value="ECO:0007669"/>
    <property type="project" value="TreeGrafter"/>
</dbReference>
<evidence type="ECO:0000313" key="5">
    <source>
        <dbReference type="EMBL" id="KND88654.1"/>
    </source>
</evidence>
<protein>
    <recommendedName>
        <fullName evidence="7">OPA3-like protein</fullName>
    </recommendedName>
</protein>
<dbReference type="PANTHER" id="PTHR12499">
    <property type="entry name" value="OPTIC ATROPHY 3 PROTEIN OPA3"/>
    <property type="match status" value="1"/>
</dbReference>
<feature type="compositionally biased region" description="Basic and acidic residues" evidence="4">
    <location>
        <begin position="137"/>
        <end position="169"/>
    </location>
</feature>
<dbReference type="AlphaFoldDB" id="A0A0L0N3S6"/>
<feature type="region of interest" description="Disordered" evidence="4">
    <location>
        <begin position="547"/>
        <end position="575"/>
    </location>
</feature>
<dbReference type="Pfam" id="PF07047">
    <property type="entry name" value="OPA3"/>
    <property type="match status" value="1"/>
</dbReference>
<dbReference type="EMBL" id="LFRF01000024">
    <property type="protein sequence ID" value="KND88654.1"/>
    <property type="molecule type" value="Genomic_DNA"/>
</dbReference>
<dbReference type="Proteomes" id="UP000036947">
    <property type="component" value="Unassembled WGS sequence"/>
</dbReference>
<comment type="similarity">
    <text evidence="1">Belongs to the OPA3 family.</text>
</comment>
<keyword evidence="6" id="KW-1185">Reference proteome</keyword>
<evidence type="ECO:0000256" key="2">
    <source>
        <dbReference type="ARBA" id="ARBA00023054"/>
    </source>
</evidence>
<dbReference type="GO" id="GO:0019216">
    <property type="term" value="P:regulation of lipid metabolic process"/>
    <property type="evidence" value="ECO:0007669"/>
    <property type="project" value="TreeGrafter"/>
</dbReference>
<evidence type="ECO:0000256" key="4">
    <source>
        <dbReference type="SAM" id="MobiDB-lite"/>
    </source>
</evidence>